<dbReference type="Gene3D" id="3.40.50.20">
    <property type="match status" value="1"/>
</dbReference>
<name>G7V5P1_THELD</name>
<dbReference type="InterPro" id="IPR011761">
    <property type="entry name" value="ATP-grasp"/>
</dbReference>
<evidence type="ECO:0000256" key="4">
    <source>
        <dbReference type="PROSITE-ProRule" id="PRU00409"/>
    </source>
</evidence>
<dbReference type="Proteomes" id="UP000005868">
    <property type="component" value="Chromosome"/>
</dbReference>
<dbReference type="Gene3D" id="3.30.470.20">
    <property type="entry name" value="ATP-grasp fold, B domain"/>
    <property type="match status" value="1"/>
</dbReference>
<reference evidence="7" key="1">
    <citation type="submission" date="2011-10" db="EMBL/GenBank/DDBJ databases">
        <title>The complete genome of chromosome of Thermovirga lienii DSM 17291.</title>
        <authorList>
            <consortium name="US DOE Joint Genome Institute (JGI-PGF)"/>
            <person name="Lucas S."/>
            <person name="Copeland A."/>
            <person name="Lapidus A."/>
            <person name="Glavina del Rio T."/>
            <person name="Dalin E."/>
            <person name="Tice H."/>
            <person name="Bruce D."/>
            <person name="Goodwin L."/>
            <person name="Pitluck S."/>
            <person name="Peters L."/>
            <person name="Mikhailova N."/>
            <person name="Saunders E."/>
            <person name="Kyrpides N."/>
            <person name="Mavromatis K."/>
            <person name="Ivanova N."/>
            <person name="Last F.I."/>
            <person name="Brettin T."/>
            <person name="Detter J.C."/>
            <person name="Han C."/>
            <person name="Larimer F."/>
            <person name="Land M."/>
            <person name="Hauser L."/>
            <person name="Markowitz V."/>
            <person name="Cheng J.-F."/>
            <person name="Hugenholtz P."/>
            <person name="Woyke T."/>
            <person name="Wu D."/>
            <person name="Spring S."/>
            <person name="Schroeder M."/>
            <person name="Brambilla E.-M."/>
            <person name="Klenk H.-P."/>
            <person name="Eisen J.A."/>
        </authorList>
    </citation>
    <scope>NUCLEOTIDE SEQUENCE [LARGE SCALE GENOMIC DNA]</scope>
    <source>
        <strain evidence="7">ATCC BAA-1197 / DSM 17291 / Cas60314</strain>
    </source>
</reference>
<dbReference type="SUPFAM" id="SSF56059">
    <property type="entry name" value="Glutathione synthetase ATP-binding domain-like"/>
    <property type="match status" value="1"/>
</dbReference>
<evidence type="ECO:0000256" key="2">
    <source>
        <dbReference type="ARBA" id="ARBA00022598"/>
    </source>
</evidence>
<dbReference type="PANTHER" id="PTHR23132">
    <property type="entry name" value="D-ALANINE--D-ALANINE LIGASE"/>
    <property type="match status" value="1"/>
</dbReference>
<dbReference type="SUPFAM" id="SSF52440">
    <property type="entry name" value="PreATP-grasp domain"/>
    <property type="match status" value="1"/>
</dbReference>
<evidence type="ECO:0000259" key="5">
    <source>
        <dbReference type="PROSITE" id="PS50975"/>
    </source>
</evidence>
<feature type="domain" description="ATP-grasp" evidence="5">
    <location>
        <begin position="128"/>
        <end position="339"/>
    </location>
</feature>
<comment type="similarity">
    <text evidence="1">Belongs to the D-alanine--D-alanine ligase family.</text>
</comment>
<dbReference type="PROSITE" id="PS50975">
    <property type="entry name" value="ATP_GRASP"/>
    <property type="match status" value="1"/>
</dbReference>
<organism evidence="6 7">
    <name type="scientific">Thermovirga lienii (strain ATCC BAA-1197 / DSM 17291 / Cas60314)</name>
    <dbReference type="NCBI Taxonomy" id="580340"/>
    <lineage>
        <taxon>Bacteria</taxon>
        <taxon>Thermotogati</taxon>
        <taxon>Synergistota</taxon>
        <taxon>Synergistia</taxon>
        <taxon>Synergistales</taxon>
        <taxon>Thermovirgaceae</taxon>
        <taxon>Thermovirga</taxon>
    </lineage>
</organism>
<keyword evidence="7" id="KW-1185">Reference proteome</keyword>
<dbReference type="PANTHER" id="PTHR23132:SF23">
    <property type="entry name" value="D-ALANINE--D-ALANINE LIGASE B"/>
    <property type="match status" value="1"/>
</dbReference>
<keyword evidence="4" id="KW-0067">ATP-binding</keyword>
<proteinExistence type="inferred from homology"/>
<dbReference type="Pfam" id="PF07478">
    <property type="entry name" value="Dala_Dala_lig_C"/>
    <property type="match status" value="1"/>
</dbReference>
<dbReference type="AlphaFoldDB" id="G7V5P1"/>
<dbReference type="Gene3D" id="3.30.1490.20">
    <property type="entry name" value="ATP-grasp fold, A domain"/>
    <property type="match status" value="1"/>
</dbReference>
<dbReference type="HOGENOM" id="CLU_039268_2_1_0"/>
<dbReference type="EMBL" id="CP003096">
    <property type="protein sequence ID" value="AER66951.1"/>
    <property type="molecule type" value="Genomic_DNA"/>
</dbReference>
<dbReference type="InterPro" id="IPR013815">
    <property type="entry name" value="ATP_grasp_subdomain_1"/>
</dbReference>
<evidence type="ECO:0000256" key="1">
    <source>
        <dbReference type="ARBA" id="ARBA00010871"/>
    </source>
</evidence>
<dbReference type="KEGG" id="tli:Tlie_1220"/>
<dbReference type="GO" id="GO:0046872">
    <property type="term" value="F:metal ion binding"/>
    <property type="evidence" value="ECO:0007669"/>
    <property type="project" value="InterPro"/>
</dbReference>
<dbReference type="InterPro" id="IPR016185">
    <property type="entry name" value="PreATP-grasp_dom_sf"/>
</dbReference>
<evidence type="ECO:0000313" key="6">
    <source>
        <dbReference type="EMBL" id="AER66951.1"/>
    </source>
</evidence>
<dbReference type="eggNOG" id="COG1181">
    <property type="taxonomic scope" value="Bacteria"/>
</dbReference>
<keyword evidence="2 6" id="KW-0436">Ligase</keyword>
<dbReference type="GO" id="GO:0005524">
    <property type="term" value="F:ATP binding"/>
    <property type="evidence" value="ECO:0007669"/>
    <property type="project" value="UniProtKB-UniRule"/>
</dbReference>
<dbReference type="EC" id="6.3.2.4" evidence="6"/>
<evidence type="ECO:0000313" key="7">
    <source>
        <dbReference type="Proteomes" id="UP000005868"/>
    </source>
</evidence>
<dbReference type="OrthoDB" id="9813261at2"/>
<protein>
    <submittedName>
        <fullName evidence="6">D-alanine--D-alanine ligase</fullName>
        <ecNumber evidence="6">6.3.2.4</ecNumber>
    </submittedName>
</protein>
<evidence type="ECO:0000256" key="3">
    <source>
        <dbReference type="ARBA" id="ARBA00023316"/>
    </source>
</evidence>
<accession>G7V5P1</accession>
<dbReference type="STRING" id="580340.Tlie_1220"/>
<gene>
    <name evidence="6" type="ordered locus">Tlie_1220</name>
</gene>
<keyword evidence="3" id="KW-0961">Cell wall biogenesis/degradation</keyword>
<keyword evidence="4" id="KW-0547">Nucleotide-binding</keyword>
<sequence length="352" mass="40439">MLEAYEGEEEVPLQKVRKVGISFNLRKNVRHDLPEDIYEEYDCMETINAIAKELESYGFDVCLLEQDARFLEKVNFYKPDFIFNIAEGIGNTRGRESQVPSILESLGIPYSGSDGVALALTLDKYLTHRFLAYSGVHVPSFYLLSYEEDLEIADKIFEAGSLYIVKPRWEGSSKGIFPDSVVNNAEELKEKVKMIWNRYKEPALVEEFLPGDEITVGLAGNHHPRILGMMRIVPTTPKNSHFIYSLKHKRDWENLVKYQGPESIDSKLREKISNIAQKVFVALELRDIARIDFRLDSNGDPHVIDVNPLPGLSPYYSDLIILYRMSGGEYREIIKTILKAAFLRNNLYWCWG</sequence>
<reference evidence="6 7" key="2">
    <citation type="journal article" date="2012" name="Stand. Genomic Sci.">
        <title>Genome sequence of the moderately thermophilic, amino-acid-degrading and sulfur-reducing bacterium Thermovirga lienii type strain (Cas60314(T)).</title>
        <authorList>
            <person name="Goker M."/>
            <person name="Saunders E."/>
            <person name="Lapidus A."/>
            <person name="Nolan M."/>
            <person name="Lucas S."/>
            <person name="Hammon N."/>
            <person name="Deshpande S."/>
            <person name="Cheng J.F."/>
            <person name="Han C."/>
            <person name="Tapia R."/>
            <person name="Goodwin L.A."/>
            <person name="Pitluck S."/>
            <person name="Liolios K."/>
            <person name="Mavromatis K."/>
            <person name="Pagani I."/>
            <person name="Ivanova N."/>
            <person name="Mikhailova N."/>
            <person name="Pati A."/>
            <person name="Chen A."/>
            <person name="Palaniappan K."/>
            <person name="Land M."/>
            <person name="Chang Y.J."/>
            <person name="Jeffries C.D."/>
            <person name="Brambilla E.M."/>
            <person name="Rohde M."/>
            <person name="Spring S."/>
            <person name="Detter J.C."/>
            <person name="Woyke T."/>
            <person name="Bristow J."/>
            <person name="Eisen J.A."/>
            <person name="Markowitz V."/>
            <person name="Hugenholtz P."/>
            <person name="Kyrpides N.C."/>
            <person name="Klenk H.P."/>
        </authorList>
    </citation>
    <scope>NUCLEOTIDE SEQUENCE [LARGE SCALE GENOMIC DNA]</scope>
    <source>
        <strain evidence="7">ATCC BAA-1197 / DSM 17291 / Cas60314</strain>
    </source>
</reference>
<dbReference type="GO" id="GO:0071555">
    <property type="term" value="P:cell wall organization"/>
    <property type="evidence" value="ECO:0007669"/>
    <property type="project" value="UniProtKB-KW"/>
</dbReference>
<dbReference type="InterPro" id="IPR011095">
    <property type="entry name" value="Dala_Dala_lig_C"/>
</dbReference>
<dbReference type="GO" id="GO:0008716">
    <property type="term" value="F:D-alanine-D-alanine ligase activity"/>
    <property type="evidence" value="ECO:0007669"/>
    <property type="project" value="UniProtKB-EC"/>
</dbReference>